<dbReference type="InterPro" id="IPR006115">
    <property type="entry name" value="6PGDH_NADP-bd"/>
</dbReference>
<evidence type="ECO:0000256" key="10">
    <source>
        <dbReference type="PIRSR" id="PIRSR000103-1"/>
    </source>
</evidence>
<dbReference type="InterPro" id="IPR036291">
    <property type="entry name" value="NAD(P)-bd_dom_sf"/>
</dbReference>
<dbReference type="PANTHER" id="PTHR43060:SF17">
    <property type="entry name" value="L-THREONATE DEHYDROGENASE"/>
    <property type="match status" value="1"/>
</dbReference>
<feature type="domain" description="3-hydroxyisobutyrate dehydrogenase-like NAD-binding" evidence="12">
    <location>
        <begin position="169"/>
        <end position="288"/>
    </location>
</feature>
<sequence>MSKPLTSTVIGLGAMGWGAAVSLLRAGLPTRGVDIRPDVLARFDAEGGKAFASPADAVADADVVFVYVVNAAQAEAVLFGDNGAVTTARPGTIFANCVTVAPSAAIAIARRLEAAGMVALDTPVSGGAVRAAAGEITIMASGPSAAFDAIAPAIEAISARVFRLGEEVGTAARVKMINQLLAGVHMATAAEAITLAARLGIDLKTMHEVISASAGNSWMFENRGIHIVDGDYATHSAVDIFVKDLGIVRDEAAAFGFPTVITEAALSLFQEASAAGMGREDDAMLAKMLADKVGMPAPGRAPEKDKAS</sequence>
<dbReference type="GO" id="GO:0016616">
    <property type="term" value="F:oxidoreductase activity, acting on the CH-OH group of donors, NAD or NADP as acceptor"/>
    <property type="evidence" value="ECO:0007669"/>
    <property type="project" value="InterPro"/>
</dbReference>
<dbReference type="NCBIfam" id="NF043037">
    <property type="entry name" value="ThreonDh"/>
    <property type="match status" value="1"/>
</dbReference>
<evidence type="ECO:0000259" key="11">
    <source>
        <dbReference type="Pfam" id="PF03446"/>
    </source>
</evidence>
<organism evidence="13 14">
    <name type="scientific">Hartmannibacter diazotrophicus</name>
    <dbReference type="NCBI Taxonomy" id="1482074"/>
    <lineage>
        <taxon>Bacteria</taxon>
        <taxon>Pseudomonadati</taxon>
        <taxon>Pseudomonadota</taxon>
        <taxon>Alphaproteobacteria</taxon>
        <taxon>Hyphomicrobiales</taxon>
        <taxon>Pleomorphomonadaceae</taxon>
        <taxon>Hartmannibacter</taxon>
    </lineage>
</organism>
<dbReference type="EMBL" id="LT960614">
    <property type="protein sequence ID" value="SON54784.1"/>
    <property type="molecule type" value="Genomic_DNA"/>
</dbReference>
<evidence type="ECO:0000313" key="13">
    <source>
        <dbReference type="EMBL" id="SON54784.1"/>
    </source>
</evidence>
<dbReference type="InterPro" id="IPR029154">
    <property type="entry name" value="HIBADH-like_NADP-bd"/>
</dbReference>
<dbReference type="SUPFAM" id="SSF51735">
    <property type="entry name" value="NAD(P)-binding Rossmann-fold domains"/>
    <property type="match status" value="1"/>
</dbReference>
<evidence type="ECO:0000256" key="3">
    <source>
        <dbReference type="ARBA" id="ARBA00023027"/>
    </source>
</evidence>
<dbReference type="GO" id="GO:0050661">
    <property type="term" value="F:NADP binding"/>
    <property type="evidence" value="ECO:0007669"/>
    <property type="project" value="InterPro"/>
</dbReference>
<dbReference type="PANTHER" id="PTHR43060">
    <property type="entry name" value="3-HYDROXYISOBUTYRATE DEHYDROGENASE-LIKE 1, MITOCHONDRIAL-RELATED"/>
    <property type="match status" value="1"/>
</dbReference>
<keyword evidence="1" id="KW-0521">NADP</keyword>
<feature type="domain" description="6-phosphogluconate dehydrogenase NADP-binding" evidence="11">
    <location>
        <begin position="8"/>
        <end position="165"/>
    </location>
</feature>
<dbReference type="Gene3D" id="3.40.50.720">
    <property type="entry name" value="NAD(P)-binding Rossmann-like Domain"/>
    <property type="match status" value="1"/>
</dbReference>
<dbReference type="AlphaFoldDB" id="A0A2C9D3D7"/>
<dbReference type="PIRSF" id="PIRSF000103">
    <property type="entry name" value="HIBADH"/>
    <property type="match status" value="1"/>
</dbReference>
<accession>A0A2C9D3D7</accession>
<dbReference type="KEGG" id="hdi:HDIA_1243"/>
<feature type="active site" evidence="10">
    <location>
        <position position="175"/>
    </location>
</feature>
<evidence type="ECO:0000256" key="5">
    <source>
        <dbReference type="ARBA" id="ARBA00037062"/>
    </source>
</evidence>
<evidence type="ECO:0000256" key="1">
    <source>
        <dbReference type="ARBA" id="ARBA00022857"/>
    </source>
</evidence>
<dbReference type="RefSeq" id="WP_099555355.1">
    <property type="nucleotide sequence ID" value="NZ_LT960614.1"/>
</dbReference>
<dbReference type="SUPFAM" id="SSF48179">
    <property type="entry name" value="6-phosphogluconate dehydrogenase C-terminal domain-like"/>
    <property type="match status" value="1"/>
</dbReference>
<dbReference type="GO" id="GO:0016054">
    <property type="term" value="P:organic acid catabolic process"/>
    <property type="evidence" value="ECO:0007669"/>
    <property type="project" value="UniProtKB-ARBA"/>
</dbReference>
<proteinExistence type="inferred from homology"/>
<gene>
    <name evidence="13" type="primary">Hgd_2</name>
    <name evidence="13" type="ORF">HDIA_1243</name>
</gene>
<evidence type="ECO:0000256" key="2">
    <source>
        <dbReference type="ARBA" id="ARBA00023002"/>
    </source>
</evidence>
<reference evidence="14" key="1">
    <citation type="submission" date="2017-09" db="EMBL/GenBank/DDBJ databases">
        <title>Genome sequence of Nannocystis excedens DSM 71.</title>
        <authorList>
            <person name="Blom J."/>
        </authorList>
    </citation>
    <scope>NUCLEOTIDE SEQUENCE [LARGE SCALE GENOMIC DNA]</scope>
    <source>
        <strain evidence="14">type strain: E19</strain>
    </source>
</reference>
<dbReference type="Gene3D" id="1.10.1040.10">
    <property type="entry name" value="N-(1-d-carboxylethyl)-l-norvaline Dehydrogenase, domain 2"/>
    <property type="match status" value="1"/>
</dbReference>
<dbReference type="InterPro" id="IPR015815">
    <property type="entry name" value="HIBADH-related"/>
</dbReference>
<dbReference type="GO" id="GO:0051287">
    <property type="term" value="F:NAD binding"/>
    <property type="evidence" value="ECO:0007669"/>
    <property type="project" value="InterPro"/>
</dbReference>
<comment type="catalytic activity">
    <reaction evidence="9">
        <text>L-threonate + NAD(+) = 2-dehydro-L-erythronate + NADH + H(+)</text>
        <dbReference type="Rhea" id="RHEA:52548"/>
        <dbReference type="ChEBI" id="CHEBI:15378"/>
        <dbReference type="ChEBI" id="CHEBI:57540"/>
        <dbReference type="ChEBI" id="CHEBI:57561"/>
        <dbReference type="ChEBI" id="CHEBI:57945"/>
        <dbReference type="ChEBI" id="CHEBI:136669"/>
        <dbReference type="EC" id="1.1.1.411"/>
    </reaction>
</comment>
<dbReference type="EC" id="1.1.1.411" evidence="7"/>
<evidence type="ECO:0000256" key="7">
    <source>
        <dbReference type="ARBA" id="ARBA00038870"/>
    </source>
</evidence>
<dbReference type="Proteomes" id="UP000223606">
    <property type="component" value="Chromosome 1"/>
</dbReference>
<evidence type="ECO:0000256" key="8">
    <source>
        <dbReference type="ARBA" id="ARBA00039407"/>
    </source>
</evidence>
<dbReference type="Pfam" id="PF03446">
    <property type="entry name" value="NAD_binding_2"/>
    <property type="match status" value="1"/>
</dbReference>
<dbReference type="InterPro" id="IPR013328">
    <property type="entry name" value="6PGD_dom2"/>
</dbReference>
<keyword evidence="3" id="KW-0520">NAD</keyword>
<dbReference type="InterPro" id="IPR008927">
    <property type="entry name" value="6-PGluconate_DH-like_C_sf"/>
</dbReference>
<keyword evidence="2 13" id="KW-0560">Oxidoreductase</keyword>
<dbReference type="InterPro" id="IPR050006">
    <property type="entry name" value="LtnD"/>
</dbReference>
<keyword evidence="14" id="KW-1185">Reference proteome</keyword>
<name>A0A2C9D3D7_9HYPH</name>
<evidence type="ECO:0000256" key="4">
    <source>
        <dbReference type="ARBA" id="ARBA00023277"/>
    </source>
</evidence>
<evidence type="ECO:0000259" key="12">
    <source>
        <dbReference type="Pfam" id="PF14833"/>
    </source>
</evidence>
<evidence type="ECO:0000256" key="9">
    <source>
        <dbReference type="ARBA" id="ARBA00047312"/>
    </source>
</evidence>
<evidence type="ECO:0000313" key="14">
    <source>
        <dbReference type="Proteomes" id="UP000223606"/>
    </source>
</evidence>
<dbReference type="InterPro" id="IPR002204">
    <property type="entry name" value="3-OH-isobutyrate_DH-rel_CS"/>
</dbReference>
<keyword evidence="4" id="KW-0119">Carbohydrate metabolism</keyword>
<dbReference type="OrthoDB" id="9812907at2"/>
<evidence type="ECO:0000256" key="6">
    <source>
        <dbReference type="ARBA" id="ARBA00037979"/>
    </source>
</evidence>
<protein>
    <recommendedName>
        <fullName evidence="8">L-threonate dehydrogenase</fullName>
        <ecNumber evidence="7">1.1.1.411</ecNumber>
    </recommendedName>
</protein>
<dbReference type="PROSITE" id="PS00895">
    <property type="entry name" value="3_HYDROXYISOBUT_DH"/>
    <property type="match status" value="1"/>
</dbReference>
<dbReference type="Pfam" id="PF14833">
    <property type="entry name" value="NAD_binding_11"/>
    <property type="match status" value="1"/>
</dbReference>
<comment type="similarity">
    <text evidence="6">Belongs to the HIBADH-related family. L-threonate dehydrogenase subfamily.</text>
</comment>
<comment type="function">
    <text evidence="5">Catalyzes oxidation of L-threonate to 2-oxo-tetronate. Can use either NAD(+) or NADP(+) as cosubstrate, with a preference for NAD(+).</text>
</comment>